<evidence type="ECO:0000313" key="2">
    <source>
        <dbReference type="EMBL" id="CUO07539.1"/>
    </source>
</evidence>
<reference evidence="2 3" key="1">
    <citation type="submission" date="2015-09" db="EMBL/GenBank/DDBJ databases">
        <authorList>
            <consortium name="Pathogen Informatics"/>
        </authorList>
    </citation>
    <scope>NUCLEOTIDE SEQUENCE [LARGE SCALE GENOMIC DNA]</scope>
    <source>
        <strain evidence="2 3">2789STDY5608850</strain>
    </source>
</reference>
<dbReference type="PANTHER" id="PTHR21248">
    <property type="entry name" value="CARDIOLIPIN SYNTHASE"/>
    <property type="match status" value="1"/>
</dbReference>
<evidence type="ECO:0000259" key="1">
    <source>
        <dbReference type="PROSITE" id="PS50035"/>
    </source>
</evidence>
<dbReference type="GO" id="GO:0032049">
    <property type="term" value="P:cardiolipin biosynthetic process"/>
    <property type="evidence" value="ECO:0007669"/>
    <property type="project" value="UniProtKB-ARBA"/>
</dbReference>
<sequence>MKRRIFVILKWALLLYLLYLAAGALLPFVHTKKTGEEFKNNFEPASFYSETESVDRARVVETSMDALESRVLMIHQAEKRIVLSTFDIRDGSSCRDIFSSLLEAADRGVKVQILVDGLYGTLHMQGNPIFYAAGTNPNIEIKFYNIPNPLKPWTINGRMHDKYLLIDDKLLLLGGRNTFDYFLGEYNLRNLSYDRDVMIYNTKHGQEEAWSSSVLSEAYEYFEAMWQSGYCKTVFNAPSASMKKKLPAARAELAEYYQTLKEAMPELVLAGHDYGPETVAINKATLISNPTHILAKEPWVWYQVQYLMAHAEKQAYIHTPYAVFSKDMYEGMKEITDSVPEVTMLLNATSVGDNFMASSDYTRNRGKILDTGVTLREYFGDHSSHGKSILVDDRLSIVGSYNLDMRSTYVDTETMLVIDGEAFNRQLKACIDDLEADSLVVQADGTYVPDPDVPVIPVPAKKKWIFAVTSRLFQLFRYLI</sequence>
<dbReference type="InterPro" id="IPR025202">
    <property type="entry name" value="PLD-like_dom"/>
</dbReference>
<dbReference type="Gene3D" id="3.30.870.10">
    <property type="entry name" value="Endonuclease Chain A"/>
    <property type="match status" value="2"/>
</dbReference>
<organism evidence="2 3">
    <name type="scientific">Hungatella hathewayi</name>
    <dbReference type="NCBI Taxonomy" id="154046"/>
    <lineage>
        <taxon>Bacteria</taxon>
        <taxon>Bacillati</taxon>
        <taxon>Bacillota</taxon>
        <taxon>Clostridia</taxon>
        <taxon>Lachnospirales</taxon>
        <taxon>Lachnospiraceae</taxon>
        <taxon>Hungatella</taxon>
    </lineage>
</organism>
<dbReference type="PANTHER" id="PTHR21248:SF12">
    <property type="entry name" value="CARDIOLIPIN SYNTHASE C"/>
    <property type="match status" value="1"/>
</dbReference>
<protein>
    <submittedName>
        <fullName evidence="2">Phospholipase D/transphosphatidylase</fullName>
        <ecNumber evidence="2">2.7.8.-</ecNumber>
    </submittedName>
</protein>
<dbReference type="EMBL" id="CYZE01000003">
    <property type="protein sequence ID" value="CUO07539.1"/>
    <property type="molecule type" value="Genomic_DNA"/>
</dbReference>
<dbReference type="GO" id="GO:0030572">
    <property type="term" value="F:phosphatidyltransferase activity"/>
    <property type="evidence" value="ECO:0007669"/>
    <property type="project" value="UniProtKB-ARBA"/>
</dbReference>
<gene>
    <name evidence="2" type="primary">cls_1</name>
    <name evidence="2" type="ORF">ERS852407_01824</name>
</gene>
<dbReference type="PROSITE" id="PS50035">
    <property type="entry name" value="PLD"/>
    <property type="match status" value="2"/>
</dbReference>
<dbReference type="InterPro" id="IPR001736">
    <property type="entry name" value="PLipase_D/transphosphatidylase"/>
</dbReference>
<dbReference type="CDD" id="cd09113">
    <property type="entry name" value="PLDc_ymdC_like_2"/>
    <property type="match status" value="1"/>
</dbReference>
<dbReference type="Proteomes" id="UP000095651">
    <property type="component" value="Unassembled WGS sequence"/>
</dbReference>
<keyword evidence="2" id="KW-0808">Transferase</keyword>
<dbReference type="RefSeq" id="WP_055654322.1">
    <property type="nucleotide sequence ID" value="NZ_CABIXC010000003.1"/>
</dbReference>
<dbReference type="EC" id="2.7.8.-" evidence="2"/>
<dbReference type="SUPFAM" id="SSF56024">
    <property type="entry name" value="Phospholipase D/nuclease"/>
    <property type="match status" value="2"/>
</dbReference>
<dbReference type="AlphaFoldDB" id="A0A174C5J5"/>
<dbReference type="SMART" id="SM00155">
    <property type="entry name" value="PLDc"/>
    <property type="match status" value="2"/>
</dbReference>
<dbReference type="Pfam" id="PF13091">
    <property type="entry name" value="PLDc_2"/>
    <property type="match status" value="2"/>
</dbReference>
<proteinExistence type="predicted"/>
<feature type="domain" description="PLD phosphodiesterase" evidence="1">
    <location>
        <begin position="380"/>
        <end position="407"/>
    </location>
</feature>
<evidence type="ECO:0000313" key="3">
    <source>
        <dbReference type="Proteomes" id="UP000095651"/>
    </source>
</evidence>
<name>A0A174C5J5_9FIRM</name>
<feature type="domain" description="PLD phosphodiesterase" evidence="1">
    <location>
        <begin position="155"/>
        <end position="177"/>
    </location>
</feature>
<accession>A0A174C5J5</accession>